<evidence type="ECO:0000256" key="13">
    <source>
        <dbReference type="ARBA" id="ARBA00023268"/>
    </source>
</evidence>
<dbReference type="InterPro" id="IPR036652">
    <property type="entry name" value="YjeF_N_dom_sf"/>
</dbReference>
<comment type="caution">
    <text evidence="18">Lacks conserved residue(s) required for the propagation of feature annotation.</text>
</comment>
<dbReference type="EMBL" id="CP016027">
    <property type="protein sequence ID" value="ANJ67832.1"/>
    <property type="molecule type" value="Genomic_DNA"/>
</dbReference>
<evidence type="ECO:0000256" key="12">
    <source>
        <dbReference type="ARBA" id="ARBA00023239"/>
    </source>
</evidence>
<feature type="binding site" evidence="17">
    <location>
        <position position="444"/>
    </location>
    <ligand>
        <name>AMP</name>
        <dbReference type="ChEBI" id="CHEBI:456215"/>
    </ligand>
</feature>
<feature type="binding site" evidence="18">
    <location>
        <position position="174"/>
    </location>
    <ligand>
        <name>K(+)</name>
        <dbReference type="ChEBI" id="CHEBI:29103"/>
    </ligand>
</feature>
<dbReference type="InterPro" id="IPR029056">
    <property type="entry name" value="Ribokinase-like"/>
</dbReference>
<feature type="binding site" evidence="18">
    <location>
        <begin position="139"/>
        <end position="145"/>
    </location>
    <ligand>
        <name>(6S)-NADPHX</name>
        <dbReference type="ChEBI" id="CHEBI:64076"/>
    </ligand>
</feature>
<dbReference type="AlphaFoldDB" id="A0A191ZJ11"/>
<dbReference type="Gene3D" id="3.40.50.10260">
    <property type="entry name" value="YjeF N-terminal domain"/>
    <property type="match status" value="1"/>
</dbReference>
<dbReference type="PANTHER" id="PTHR12592:SF0">
    <property type="entry name" value="ATP-DEPENDENT (S)-NAD(P)H-HYDRATE DEHYDRATASE"/>
    <property type="match status" value="1"/>
</dbReference>
<dbReference type="STRING" id="1860122.A9404_10975"/>
<evidence type="ECO:0000256" key="4">
    <source>
        <dbReference type="ARBA" id="ARBA00009524"/>
    </source>
</evidence>
<evidence type="ECO:0000256" key="10">
    <source>
        <dbReference type="ARBA" id="ARBA00023027"/>
    </source>
</evidence>
<dbReference type="InterPro" id="IPR000631">
    <property type="entry name" value="CARKD"/>
</dbReference>
<comment type="function">
    <text evidence="17">Catalyzes the dehydration of the S-form of NAD(P)HX at the expense of ADP, which is converted to AMP. Together with NAD(P)HX epimerase, which catalyzes the epimerization of the S- and R-forms, the enzyme allows the repair of both epimers of NAD(P)HX, a damaged form of NAD(P)H that is a result of enzymatic or heat-dependent hydration.</text>
</comment>
<keyword evidence="10 17" id="KW-0520">NAD</keyword>
<dbReference type="GO" id="GO:0052856">
    <property type="term" value="F:NAD(P)HX epimerase activity"/>
    <property type="evidence" value="ECO:0007669"/>
    <property type="project" value="UniProtKB-UniRule"/>
</dbReference>
<feature type="domain" description="YjeF N-terminal" evidence="21">
    <location>
        <begin position="23"/>
        <end position="229"/>
    </location>
</feature>
<dbReference type="GO" id="GO:0005524">
    <property type="term" value="F:ATP binding"/>
    <property type="evidence" value="ECO:0007669"/>
    <property type="project" value="UniProtKB-UniRule"/>
</dbReference>
<comment type="catalytic activity">
    <reaction evidence="16 17 19">
        <text>(6S)-NADPHX + ADP = AMP + phosphate + NADPH + H(+)</text>
        <dbReference type="Rhea" id="RHEA:32235"/>
        <dbReference type="ChEBI" id="CHEBI:15378"/>
        <dbReference type="ChEBI" id="CHEBI:43474"/>
        <dbReference type="ChEBI" id="CHEBI:57783"/>
        <dbReference type="ChEBI" id="CHEBI:64076"/>
        <dbReference type="ChEBI" id="CHEBI:456215"/>
        <dbReference type="ChEBI" id="CHEBI:456216"/>
        <dbReference type="EC" id="4.2.1.136"/>
    </reaction>
</comment>
<comment type="cofactor">
    <cofactor evidence="18 19">
        <name>K(+)</name>
        <dbReference type="ChEBI" id="CHEBI:29103"/>
    </cofactor>
    <text evidence="18 19">Binds 1 potassium ion per subunit.</text>
</comment>
<protein>
    <recommendedName>
        <fullName evidence="19">Bifunctional NAD(P)H-hydrate repair enzyme</fullName>
    </recommendedName>
    <alternativeName>
        <fullName evidence="19">Nicotinamide nucleotide repair protein</fullName>
    </alternativeName>
    <domain>
        <recommendedName>
            <fullName evidence="19">ADP-dependent (S)-NAD(P)H-hydrate dehydratase</fullName>
            <ecNumber evidence="19">4.2.1.136</ecNumber>
        </recommendedName>
        <alternativeName>
            <fullName evidence="19">ADP-dependent NAD(P)HX dehydratase</fullName>
        </alternativeName>
    </domain>
    <domain>
        <recommendedName>
            <fullName evidence="19">NAD(P)H-hydrate epimerase</fullName>
            <ecNumber evidence="19">5.1.99.6</ecNumber>
        </recommendedName>
    </domain>
</protein>
<comment type="function">
    <text evidence="14 19">Bifunctional enzyme that catalyzes the epimerization of the S- and R-forms of NAD(P)HX and the dehydration of the S-form of NAD(P)HX at the expense of ADP, which is converted to AMP. This allows the repair of both epimers of NAD(P)HX, a damaged form of NAD(P)H that is a result of enzymatic or heat-dependent hydration.</text>
</comment>
<feature type="binding site" evidence="17">
    <location>
        <position position="445"/>
    </location>
    <ligand>
        <name>(6S)-NADPHX</name>
        <dbReference type="ChEBI" id="CHEBI:64076"/>
    </ligand>
</feature>
<dbReference type="GO" id="GO:0052855">
    <property type="term" value="F:ADP-dependent NAD(P)H-hydrate dehydratase activity"/>
    <property type="evidence" value="ECO:0007669"/>
    <property type="project" value="UniProtKB-UniRule"/>
</dbReference>
<feature type="binding site" evidence="17">
    <location>
        <position position="268"/>
    </location>
    <ligand>
        <name>(6S)-NADPHX</name>
        <dbReference type="ChEBI" id="CHEBI:64076"/>
    </ligand>
</feature>
<keyword evidence="9 18" id="KW-0630">Potassium</keyword>
<keyword evidence="11 18" id="KW-0413">Isomerase</keyword>
<dbReference type="PROSITE" id="PS51385">
    <property type="entry name" value="YJEF_N"/>
    <property type="match status" value="1"/>
</dbReference>
<evidence type="ECO:0000256" key="1">
    <source>
        <dbReference type="ARBA" id="ARBA00000013"/>
    </source>
</evidence>
<keyword evidence="12 17" id="KW-0456">Lyase</keyword>
<evidence type="ECO:0000256" key="17">
    <source>
        <dbReference type="HAMAP-Rule" id="MF_01965"/>
    </source>
</evidence>
<evidence type="ECO:0000313" key="22">
    <source>
        <dbReference type="EMBL" id="ANJ67832.1"/>
    </source>
</evidence>
<keyword evidence="8 17" id="KW-0521">NADP</keyword>
<dbReference type="RefSeq" id="WP_066101487.1">
    <property type="nucleotide sequence ID" value="NZ_CP016027.1"/>
</dbReference>
<evidence type="ECO:0000256" key="16">
    <source>
        <dbReference type="ARBA" id="ARBA00049209"/>
    </source>
</evidence>
<dbReference type="PROSITE" id="PS51383">
    <property type="entry name" value="YJEF_C_3"/>
    <property type="match status" value="1"/>
</dbReference>
<evidence type="ECO:0000256" key="3">
    <source>
        <dbReference type="ARBA" id="ARBA00006001"/>
    </source>
</evidence>
<reference evidence="22 23" key="1">
    <citation type="submission" date="2016-06" db="EMBL/GenBank/DDBJ databases">
        <title>Insight into the functional genes involving in sulfur oxidation in Pearl River water.</title>
        <authorList>
            <person name="Luo J."/>
            <person name="Tan X."/>
            <person name="Lin W."/>
        </authorList>
    </citation>
    <scope>NUCLEOTIDE SEQUENCE [LARGE SCALE GENOMIC DNA]</scope>
    <source>
        <strain evidence="22 23">LS2</strain>
    </source>
</reference>
<dbReference type="HAMAP" id="MF_01966">
    <property type="entry name" value="NADHX_epimerase"/>
    <property type="match status" value="1"/>
</dbReference>
<evidence type="ECO:0000256" key="14">
    <source>
        <dbReference type="ARBA" id="ARBA00025153"/>
    </source>
</evidence>
<proteinExistence type="inferred from homology"/>
<feature type="binding site" evidence="17">
    <location>
        <position position="329"/>
    </location>
    <ligand>
        <name>(6S)-NADPHX</name>
        <dbReference type="ChEBI" id="CHEBI:64076"/>
    </ligand>
</feature>
<dbReference type="GO" id="GO:0046872">
    <property type="term" value="F:metal ion binding"/>
    <property type="evidence" value="ECO:0007669"/>
    <property type="project" value="UniProtKB-UniRule"/>
</dbReference>
<feature type="binding site" evidence="18">
    <location>
        <position position="171"/>
    </location>
    <ligand>
        <name>(6S)-NADPHX</name>
        <dbReference type="ChEBI" id="CHEBI:64076"/>
    </ligand>
</feature>
<comment type="subunit">
    <text evidence="17">Homotetramer.</text>
</comment>
<feature type="binding site" evidence="18">
    <location>
        <position position="135"/>
    </location>
    <ligand>
        <name>K(+)</name>
        <dbReference type="ChEBI" id="CHEBI:29103"/>
    </ligand>
</feature>
<dbReference type="Pfam" id="PF03853">
    <property type="entry name" value="YjeF_N"/>
    <property type="match status" value="1"/>
</dbReference>
<organism evidence="22 23">
    <name type="scientific">Halothiobacillus diazotrophicus</name>
    <dbReference type="NCBI Taxonomy" id="1860122"/>
    <lineage>
        <taxon>Bacteria</taxon>
        <taxon>Pseudomonadati</taxon>
        <taxon>Pseudomonadota</taxon>
        <taxon>Gammaproteobacteria</taxon>
        <taxon>Chromatiales</taxon>
        <taxon>Halothiobacillaceae</taxon>
        <taxon>Halothiobacillus</taxon>
    </lineage>
</organism>
<keyword evidence="7 17" id="KW-0067">ATP-binding</keyword>
<comment type="function">
    <text evidence="18">Catalyzes the epimerization of the S- and R-forms of NAD(P)HX, a damaged form of NAD(P)H that is a result of enzymatic or heat-dependent hydration. This is a prerequisite for the S-specific NAD(P)H-hydrate dehydratase to allow the repair of both epimers of NAD(P)HX.</text>
</comment>
<dbReference type="EC" id="4.2.1.136" evidence="19"/>
<dbReference type="InterPro" id="IPR017953">
    <property type="entry name" value="Carbohydrate_kinase_pred_CS"/>
</dbReference>
<dbReference type="KEGG" id="haz:A9404_10975"/>
<dbReference type="OrthoDB" id="9806925at2"/>
<comment type="catalytic activity">
    <reaction evidence="1 18 19">
        <text>(6R)-NADHX = (6S)-NADHX</text>
        <dbReference type="Rhea" id="RHEA:32215"/>
        <dbReference type="ChEBI" id="CHEBI:64074"/>
        <dbReference type="ChEBI" id="CHEBI:64075"/>
        <dbReference type="EC" id="5.1.99.6"/>
    </reaction>
</comment>
<dbReference type="PIRSF" id="PIRSF017184">
    <property type="entry name" value="Nnr"/>
    <property type="match status" value="1"/>
</dbReference>
<comment type="similarity">
    <text evidence="18">Belongs to the NnrE/AIBP family.</text>
</comment>
<keyword evidence="6 17" id="KW-0547">Nucleotide-binding</keyword>
<feature type="binding site" evidence="17">
    <location>
        <position position="379"/>
    </location>
    <ligand>
        <name>(6S)-NADPHX</name>
        <dbReference type="ChEBI" id="CHEBI:64076"/>
    </ligand>
</feature>
<feature type="binding site" evidence="18">
    <location>
        <position position="71"/>
    </location>
    <ligand>
        <name>K(+)</name>
        <dbReference type="ChEBI" id="CHEBI:29103"/>
    </ligand>
</feature>
<comment type="cofactor">
    <cofactor evidence="17">
        <name>Mg(2+)</name>
        <dbReference type="ChEBI" id="CHEBI:18420"/>
    </cofactor>
</comment>
<keyword evidence="23" id="KW-1185">Reference proteome</keyword>
<evidence type="ECO:0000256" key="19">
    <source>
        <dbReference type="PIRNR" id="PIRNR017184"/>
    </source>
</evidence>
<dbReference type="NCBIfam" id="TIGR00197">
    <property type="entry name" value="yjeF_nterm"/>
    <property type="match status" value="1"/>
</dbReference>
<evidence type="ECO:0000256" key="7">
    <source>
        <dbReference type="ARBA" id="ARBA00022840"/>
    </source>
</evidence>
<dbReference type="CDD" id="cd01171">
    <property type="entry name" value="YXKO-related"/>
    <property type="match status" value="1"/>
</dbReference>
<dbReference type="SUPFAM" id="SSF64153">
    <property type="entry name" value="YjeF N-terminal domain-like"/>
    <property type="match status" value="1"/>
</dbReference>
<dbReference type="InterPro" id="IPR004443">
    <property type="entry name" value="YjeF_N_dom"/>
</dbReference>
<keyword evidence="13" id="KW-0511">Multifunctional enzyme</keyword>
<dbReference type="SUPFAM" id="SSF53613">
    <property type="entry name" value="Ribokinase-like"/>
    <property type="match status" value="1"/>
</dbReference>
<feature type="binding site" evidence="17">
    <location>
        <begin position="416"/>
        <end position="420"/>
    </location>
    <ligand>
        <name>AMP</name>
        <dbReference type="ChEBI" id="CHEBI:456215"/>
    </ligand>
</feature>
<comment type="catalytic activity">
    <reaction evidence="15 17 19">
        <text>(6S)-NADHX + ADP = AMP + phosphate + NADH + H(+)</text>
        <dbReference type="Rhea" id="RHEA:32223"/>
        <dbReference type="ChEBI" id="CHEBI:15378"/>
        <dbReference type="ChEBI" id="CHEBI:43474"/>
        <dbReference type="ChEBI" id="CHEBI:57945"/>
        <dbReference type="ChEBI" id="CHEBI:64074"/>
        <dbReference type="ChEBI" id="CHEBI:456215"/>
        <dbReference type="ChEBI" id="CHEBI:456216"/>
        <dbReference type="EC" id="4.2.1.136"/>
    </reaction>
</comment>
<dbReference type="GO" id="GO:0110051">
    <property type="term" value="P:metabolite repair"/>
    <property type="evidence" value="ECO:0007669"/>
    <property type="project" value="TreeGrafter"/>
</dbReference>
<evidence type="ECO:0000256" key="15">
    <source>
        <dbReference type="ARBA" id="ARBA00048238"/>
    </source>
</evidence>
<comment type="similarity">
    <text evidence="4 19">In the C-terminal section; belongs to the NnrD/CARKD family.</text>
</comment>
<evidence type="ECO:0000259" key="21">
    <source>
        <dbReference type="PROSITE" id="PS51385"/>
    </source>
</evidence>
<evidence type="ECO:0000313" key="23">
    <source>
        <dbReference type="Proteomes" id="UP000078596"/>
    </source>
</evidence>
<dbReference type="EC" id="5.1.99.6" evidence="19"/>
<comment type="catalytic activity">
    <reaction evidence="2 18 19">
        <text>(6R)-NADPHX = (6S)-NADPHX</text>
        <dbReference type="Rhea" id="RHEA:32227"/>
        <dbReference type="ChEBI" id="CHEBI:64076"/>
        <dbReference type="ChEBI" id="CHEBI:64077"/>
        <dbReference type="EC" id="5.1.99.6"/>
    </reaction>
</comment>
<dbReference type="NCBIfam" id="TIGR00196">
    <property type="entry name" value="yjeF_cterm"/>
    <property type="match status" value="1"/>
</dbReference>
<evidence type="ECO:0000256" key="5">
    <source>
        <dbReference type="ARBA" id="ARBA00022723"/>
    </source>
</evidence>
<dbReference type="PROSITE" id="PS01049">
    <property type="entry name" value="YJEF_C_1"/>
    <property type="match status" value="1"/>
</dbReference>
<evidence type="ECO:0000256" key="9">
    <source>
        <dbReference type="ARBA" id="ARBA00022958"/>
    </source>
</evidence>
<dbReference type="PANTHER" id="PTHR12592">
    <property type="entry name" value="ATP-DEPENDENT (S)-NAD(P)H-HYDRATE DEHYDRATASE FAMILY MEMBER"/>
    <property type="match status" value="1"/>
</dbReference>
<evidence type="ECO:0000256" key="6">
    <source>
        <dbReference type="ARBA" id="ARBA00022741"/>
    </source>
</evidence>
<dbReference type="Pfam" id="PF01256">
    <property type="entry name" value="Carb_kinase"/>
    <property type="match status" value="1"/>
</dbReference>
<sequence length="517" mass="52647">MNDPASPLSLDPALLAVFSAAQIRAHEAAIFARGTDGYTLMDRAGASLLAALRSQWPEARHIAVVVGVGQNAGDGLVVARRAVEAGLCVDLFGWQDPADWSGAAAQAWQALRQAVPDIRIRNDSAGLSTAEVIVDALFGIGLNRPIDGPAAAWIAAINAARHAGAWVIAADLPSGLLADTGQVLNDCAVHADLTVSFLGFKPGLFTGRGPALAGRLHLALLGQAMPDGAPMATLLFDAAPLPPKPRDGHKGTFGTVLVVGGNRGMGGAARMAGESALRLGAGKVILAVHPEQVIGMNAGRPELMVHGVDGVAALISLMSLADAVVLGPGLGQDDWAQTLALAALAFDGPMIVDADGLRFLSPVDSLVDPRAQSTVLTPHPAEAGRLLNCSTADVQADRFAAARALQARFGGAVLLKGAGSVLALRDGLKLCGRGDPALATAGTGDILSGMVGALLAMGFDADEALGRAVCWHAIAGEIEATASGSWGMAASDLLGPIRALANAQLSGANERLPWLLN</sequence>
<evidence type="ECO:0000256" key="8">
    <source>
        <dbReference type="ARBA" id="ARBA00022857"/>
    </source>
</evidence>
<dbReference type="GO" id="GO:0046496">
    <property type="term" value="P:nicotinamide nucleotide metabolic process"/>
    <property type="evidence" value="ECO:0007669"/>
    <property type="project" value="UniProtKB-UniRule"/>
</dbReference>
<comment type="similarity">
    <text evidence="3 19">In the N-terminal section; belongs to the NnrE/AIBP family.</text>
</comment>
<evidence type="ECO:0000256" key="11">
    <source>
        <dbReference type="ARBA" id="ARBA00023235"/>
    </source>
</evidence>
<name>A0A191ZJ11_9GAMM</name>
<comment type="similarity">
    <text evidence="17">Belongs to the NnrD/CARKD family.</text>
</comment>
<gene>
    <name evidence="17" type="primary">nnrD</name>
    <name evidence="18" type="synonym">nnrE</name>
    <name evidence="22" type="ORF">A9404_10975</name>
</gene>
<feature type="domain" description="YjeF C-terminal" evidence="20">
    <location>
        <begin position="233"/>
        <end position="504"/>
    </location>
</feature>
<evidence type="ECO:0000256" key="18">
    <source>
        <dbReference type="HAMAP-Rule" id="MF_01966"/>
    </source>
</evidence>
<dbReference type="Gene3D" id="3.40.1190.20">
    <property type="match status" value="1"/>
</dbReference>
<dbReference type="InterPro" id="IPR030677">
    <property type="entry name" value="Nnr"/>
</dbReference>
<dbReference type="Proteomes" id="UP000078596">
    <property type="component" value="Chromosome"/>
</dbReference>
<dbReference type="HAMAP" id="MF_01965">
    <property type="entry name" value="NADHX_dehydratase"/>
    <property type="match status" value="1"/>
</dbReference>
<accession>A0A191ZJ11</accession>
<evidence type="ECO:0000259" key="20">
    <source>
        <dbReference type="PROSITE" id="PS51383"/>
    </source>
</evidence>
<evidence type="ECO:0000256" key="2">
    <source>
        <dbReference type="ARBA" id="ARBA00000909"/>
    </source>
</evidence>
<keyword evidence="5 18" id="KW-0479">Metal-binding</keyword>